<feature type="domain" description="DUF7869" evidence="1">
    <location>
        <begin position="124"/>
        <end position="244"/>
    </location>
</feature>
<dbReference type="Proteomes" id="UP001642484">
    <property type="component" value="Unassembled WGS sequence"/>
</dbReference>
<name>A0ABP0IH84_9DINO</name>
<evidence type="ECO:0000259" key="1">
    <source>
        <dbReference type="Pfam" id="PF25273"/>
    </source>
</evidence>
<comment type="caution">
    <text evidence="2">The sequence shown here is derived from an EMBL/GenBank/DDBJ whole genome shotgun (WGS) entry which is preliminary data.</text>
</comment>
<proteinExistence type="predicted"/>
<dbReference type="InterPro" id="IPR057191">
    <property type="entry name" value="DUF7869"/>
</dbReference>
<sequence>MKEHWETMQSLDGREKVSFSCFWRTWHVEFPHLKIRAASSHSQCSTCLKHKVLVRDLSNHLAARQAQQQLLQHHLMAQYRDRQVYWSLRGASRLRSAQQITVIMDGMDQCKFSFPRSGAMASKELCNLNRPRLQVTGAIVHGYGLYFFVSSFDHCKDSSASCEIFAHLLTRLKQRGLDLSTCHINLQSDNTSREVKNNTLLRFVSACVSHRLIASGCLLQLRTGHSHEDVDQIFGSLALWIVRHARHIENPAQFTDAIYNFCKGAHRKGFLSESVPVMLTGVGGPGAPHHYEFQRRESLGIAEQRQVDAKYREHLVKYIPCLRSYNLGVAADYFQQWADGSLDLAPLLDVSGSLGCSKVPCYGSKNLLRQGESVN</sequence>
<protein>
    <recommendedName>
        <fullName evidence="1">DUF7869 domain-containing protein</fullName>
    </recommendedName>
</protein>
<evidence type="ECO:0000313" key="3">
    <source>
        <dbReference type="Proteomes" id="UP001642484"/>
    </source>
</evidence>
<dbReference type="EMBL" id="CAXAMN010002669">
    <property type="protein sequence ID" value="CAK9000674.1"/>
    <property type="molecule type" value="Genomic_DNA"/>
</dbReference>
<reference evidence="2 3" key="1">
    <citation type="submission" date="2024-02" db="EMBL/GenBank/DDBJ databases">
        <authorList>
            <person name="Chen Y."/>
            <person name="Shah S."/>
            <person name="Dougan E. K."/>
            <person name="Thang M."/>
            <person name="Chan C."/>
        </authorList>
    </citation>
    <scope>NUCLEOTIDE SEQUENCE [LARGE SCALE GENOMIC DNA]</scope>
</reference>
<dbReference type="Pfam" id="PF25273">
    <property type="entry name" value="DUF7869"/>
    <property type="match status" value="1"/>
</dbReference>
<keyword evidence="3" id="KW-1185">Reference proteome</keyword>
<dbReference type="PANTHER" id="PTHR33153">
    <property type="entry name" value="MYND-TYPE DOMAIN-CONTAINING PROTEIN"/>
    <property type="match status" value="1"/>
</dbReference>
<organism evidence="2 3">
    <name type="scientific">Durusdinium trenchii</name>
    <dbReference type="NCBI Taxonomy" id="1381693"/>
    <lineage>
        <taxon>Eukaryota</taxon>
        <taxon>Sar</taxon>
        <taxon>Alveolata</taxon>
        <taxon>Dinophyceae</taxon>
        <taxon>Suessiales</taxon>
        <taxon>Symbiodiniaceae</taxon>
        <taxon>Durusdinium</taxon>
    </lineage>
</organism>
<accession>A0ABP0IH84</accession>
<dbReference type="PANTHER" id="PTHR33153:SF3">
    <property type="entry name" value="TRAFFICKING PROTEIN PARTICLE COMPLEX SUBUNIT 11 DOMAIN-CONTAINING PROTEIN"/>
    <property type="match status" value="1"/>
</dbReference>
<gene>
    <name evidence="2" type="ORF">CCMP2556_LOCUS6156</name>
</gene>
<evidence type="ECO:0000313" key="2">
    <source>
        <dbReference type="EMBL" id="CAK9000674.1"/>
    </source>
</evidence>